<dbReference type="PANTHER" id="PTHR39596">
    <property type="match status" value="1"/>
</dbReference>
<evidence type="ECO:0000313" key="3">
    <source>
        <dbReference type="Proteomes" id="UP000019471"/>
    </source>
</evidence>
<dbReference type="RefSeq" id="XP_007742018.1">
    <property type="nucleotide sequence ID" value="XM_007743828.1"/>
</dbReference>
<dbReference type="EMBL" id="AMGX01000004">
    <property type="protein sequence ID" value="EXJ73455.1"/>
    <property type="molecule type" value="Genomic_DNA"/>
</dbReference>
<dbReference type="GeneID" id="19187945"/>
<dbReference type="HOGENOM" id="CLU_009388_3_0_1"/>
<evidence type="ECO:0000313" key="2">
    <source>
        <dbReference type="EMBL" id="EXJ73455.1"/>
    </source>
</evidence>
<sequence>MDFIPPITNPAHPRFSVPYFSPPSSTYTAGGLESWLFYPHYEGFNIQHIVEGNFHGKTWLEAAAFIQRWAYLGMITEIMHIGGLRGLSTEFVTEAERDAGTEQLRIFSALLPYNILLWNHIHPNLDQIDADQENLERFLAMSVILKRVNVFYNLLTGREWNRPRRVQTQNYQPRHVHSQHDHRHDHRAGWTEWLQDAPENQTFFTDEPYSGANSLESPGHALVLSIGVAGELLSDAVERKYKRQLNLKWNIPVTIVRRMDLAGWCPVWLRKFKDEGSIIRPVYLSSISKGPTQRHASCCFFGCIANQIDKSTYTTKHCRDDCNCDMVSFDLGDGSEYARWIRDGYAPLLLREHSRTDGRASWKLVRSHELETGAPKRYVAISHVWADGTGNAGGNALPSCQLQKFQDAVIKLFTDLDVDGQVPFWVDTICVPFNDSPVKMLALRDMERIYREADRVLVFDSTLMQISLDTPARECLTRIEISPWNERLWTIQEAAFAKELGFQFKDGLASLPWLAKHYRLERFANLAQVRYDRDFRAESVGMAMLKLILDMHLGPVLKDRNAPMQQPPGVQSGMWLALDADALDQKISDVEMEGLTMDSTYFGTLVAVLGFFSILQLPAAQFNNVRTKWSSLEKVLPYRQTSIIADEGLCLATLLGMDLTTFYNLKDEERIRLMFLKMEHVSTGILFGSRPRLQQPGYRWMPVTFVGERIELSEQRAHVTQQGIRAILPGLAIEFPRGGRIVPWIGKRQLGFMEIPEDDEDEDGPGHLVAASFPIRLAETDQAYIVDLLLPEGNAGIIAPGSKAQIVLETLLVPDDPPDEEHSPIKMILKDWELQNRKSLIEAFLVDDASADGDVLKVTYRVAATLSRFDSPTARQLETAAVATQIESQKWLIS</sequence>
<dbReference type="Proteomes" id="UP000019471">
    <property type="component" value="Unassembled WGS sequence"/>
</dbReference>
<comment type="caution">
    <text evidence="2">The sequence shown here is derived from an EMBL/GenBank/DDBJ whole genome shotgun (WGS) entry which is preliminary data.</text>
</comment>
<dbReference type="OrthoDB" id="2426273at2759"/>
<dbReference type="InterPro" id="IPR010730">
    <property type="entry name" value="HET"/>
</dbReference>
<keyword evidence="3" id="KW-1185">Reference proteome</keyword>
<evidence type="ECO:0000259" key="1">
    <source>
        <dbReference type="Pfam" id="PF06985"/>
    </source>
</evidence>
<gene>
    <name evidence="2" type="ORF">A1O5_03216</name>
</gene>
<name>W9X808_9EURO</name>
<reference evidence="2 3" key="1">
    <citation type="submission" date="2013-03" db="EMBL/GenBank/DDBJ databases">
        <title>The Genome Sequence of Cladophialophora psammophila CBS 110553.</title>
        <authorList>
            <consortium name="The Broad Institute Genomics Platform"/>
            <person name="Cuomo C."/>
            <person name="de Hoog S."/>
            <person name="Gorbushina A."/>
            <person name="Walker B."/>
            <person name="Young S.K."/>
            <person name="Zeng Q."/>
            <person name="Gargeya S."/>
            <person name="Fitzgerald M."/>
            <person name="Haas B."/>
            <person name="Abouelleil A."/>
            <person name="Allen A.W."/>
            <person name="Alvarado L."/>
            <person name="Arachchi H.M."/>
            <person name="Berlin A.M."/>
            <person name="Chapman S.B."/>
            <person name="Gainer-Dewar J."/>
            <person name="Goldberg J."/>
            <person name="Griggs A."/>
            <person name="Gujja S."/>
            <person name="Hansen M."/>
            <person name="Howarth C."/>
            <person name="Imamovic A."/>
            <person name="Ireland A."/>
            <person name="Larimer J."/>
            <person name="McCowan C."/>
            <person name="Murphy C."/>
            <person name="Pearson M."/>
            <person name="Poon T.W."/>
            <person name="Priest M."/>
            <person name="Roberts A."/>
            <person name="Saif S."/>
            <person name="Shea T."/>
            <person name="Sisk P."/>
            <person name="Sykes S."/>
            <person name="Wortman J."/>
            <person name="Nusbaum C."/>
            <person name="Birren B."/>
        </authorList>
    </citation>
    <scope>NUCLEOTIDE SEQUENCE [LARGE SCALE GENOMIC DNA]</scope>
    <source>
        <strain evidence="2 3">CBS 110553</strain>
    </source>
</reference>
<dbReference type="PANTHER" id="PTHR39596:SF2">
    <property type="entry name" value="HET DOMAIN PROTEIN (AFU_ORTHOLOGUE AFUA_1G17550)-RELATED"/>
    <property type="match status" value="1"/>
</dbReference>
<dbReference type="STRING" id="1182543.W9X808"/>
<proteinExistence type="predicted"/>
<feature type="domain" description="Heterokaryon incompatibility" evidence="1">
    <location>
        <begin position="378"/>
        <end position="459"/>
    </location>
</feature>
<accession>W9X808</accession>
<dbReference type="Pfam" id="PF06985">
    <property type="entry name" value="HET"/>
    <property type="match status" value="1"/>
</dbReference>
<protein>
    <recommendedName>
        <fullName evidence="1">Heterokaryon incompatibility domain-containing protein</fullName>
    </recommendedName>
</protein>
<organism evidence="2 3">
    <name type="scientific">Cladophialophora psammophila CBS 110553</name>
    <dbReference type="NCBI Taxonomy" id="1182543"/>
    <lineage>
        <taxon>Eukaryota</taxon>
        <taxon>Fungi</taxon>
        <taxon>Dikarya</taxon>
        <taxon>Ascomycota</taxon>
        <taxon>Pezizomycotina</taxon>
        <taxon>Eurotiomycetes</taxon>
        <taxon>Chaetothyriomycetidae</taxon>
        <taxon>Chaetothyriales</taxon>
        <taxon>Herpotrichiellaceae</taxon>
        <taxon>Cladophialophora</taxon>
    </lineage>
</organism>
<dbReference type="AlphaFoldDB" id="W9X808"/>